<reference evidence="1 2" key="1">
    <citation type="journal article" date="2012" name="PLoS Pathog.">
        <title>Diverse lifestyles and strategies of plant pathogenesis encoded in the genomes of eighteen Dothideomycetes fungi.</title>
        <authorList>
            <person name="Ohm R.A."/>
            <person name="Feau N."/>
            <person name="Henrissat B."/>
            <person name="Schoch C.L."/>
            <person name="Horwitz B.A."/>
            <person name="Barry K.W."/>
            <person name="Condon B.J."/>
            <person name="Copeland A.C."/>
            <person name="Dhillon B."/>
            <person name="Glaser F."/>
            <person name="Hesse C.N."/>
            <person name="Kosti I."/>
            <person name="LaButti K."/>
            <person name="Lindquist E.A."/>
            <person name="Lucas S."/>
            <person name="Salamov A.A."/>
            <person name="Bradshaw R.E."/>
            <person name="Ciuffetti L."/>
            <person name="Hamelin R.C."/>
            <person name="Kema G.H.J."/>
            <person name="Lawrence C."/>
            <person name="Scott J.A."/>
            <person name="Spatafora J.W."/>
            <person name="Turgeon B.G."/>
            <person name="de Wit P.J.G.M."/>
            <person name="Zhong S."/>
            <person name="Goodwin S.B."/>
            <person name="Grigoriev I.V."/>
        </authorList>
    </citation>
    <scope>NUCLEOTIDE SEQUENCE [LARGE SCALE GENOMIC DNA]</scope>
    <source>
        <strain evidence="2">28A</strain>
    </source>
</reference>
<gene>
    <name evidence="1" type="ORF">SETTUDRAFT_166407</name>
</gene>
<dbReference type="STRING" id="671987.R0I643"/>
<dbReference type="RefSeq" id="XP_008031565.1">
    <property type="nucleotide sequence ID" value="XM_008033374.1"/>
</dbReference>
<name>R0I643_EXST2</name>
<evidence type="ECO:0000313" key="2">
    <source>
        <dbReference type="Proteomes" id="UP000016935"/>
    </source>
</evidence>
<dbReference type="AlphaFoldDB" id="R0I643"/>
<keyword evidence="2" id="KW-1185">Reference proteome</keyword>
<dbReference type="GeneID" id="19399795"/>
<organism evidence="1 2">
    <name type="scientific">Exserohilum turcicum (strain 28A)</name>
    <name type="common">Northern leaf blight fungus</name>
    <name type="synonym">Setosphaeria turcica</name>
    <dbReference type="NCBI Taxonomy" id="671987"/>
    <lineage>
        <taxon>Eukaryota</taxon>
        <taxon>Fungi</taxon>
        <taxon>Dikarya</taxon>
        <taxon>Ascomycota</taxon>
        <taxon>Pezizomycotina</taxon>
        <taxon>Dothideomycetes</taxon>
        <taxon>Pleosporomycetidae</taxon>
        <taxon>Pleosporales</taxon>
        <taxon>Pleosporineae</taxon>
        <taxon>Pleosporaceae</taxon>
        <taxon>Exserohilum</taxon>
    </lineage>
</organism>
<protein>
    <submittedName>
        <fullName evidence="1">Uncharacterized protein</fullName>
    </submittedName>
</protein>
<dbReference type="HOGENOM" id="CLU_074847_0_0_1"/>
<reference evidence="1 2" key="2">
    <citation type="journal article" date="2013" name="PLoS Genet.">
        <title>Comparative genome structure, secondary metabolite, and effector coding capacity across Cochliobolus pathogens.</title>
        <authorList>
            <person name="Condon B.J."/>
            <person name="Leng Y."/>
            <person name="Wu D."/>
            <person name="Bushley K.E."/>
            <person name="Ohm R.A."/>
            <person name="Otillar R."/>
            <person name="Martin J."/>
            <person name="Schackwitz W."/>
            <person name="Grimwood J."/>
            <person name="MohdZainudin N."/>
            <person name="Xue C."/>
            <person name="Wang R."/>
            <person name="Manning V.A."/>
            <person name="Dhillon B."/>
            <person name="Tu Z.J."/>
            <person name="Steffenson B.J."/>
            <person name="Salamov A."/>
            <person name="Sun H."/>
            <person name="Lowry S."/>
            <person name="LaButti K."/>
            <person name="Han J."/>
            <person name="Copeland A."/>
            <person name="Lindquist E."/>
            <person name="Barry K."/>
            <person name="Schmutz J."/>
            <person name="Baker S.E."/>
            <person name="Ciuffetti L.M."/>
            <person name="Grigoriev I.V."/>
            <person name="Zhong S."/>
            <person name="Turgeon B.G."/>
        </authorList>
    </citation>
    <scope>NUCLEOTIDE SEQUENCE [LARGE SCALE GENOMIC DNA]</scope>
    <source>
        <strain evidence="2">28A</strain>
    </source>
</reference>
<evidence type="ECO:0000313" key="1">
    <source>
        <dbReference type="EMBL" id="EOA81001.1"/>
    </source>
</evidence>
<dbReference type="eggNOG" id="ENOG502SF7G">
    <property type="taxonomic scope" value="Eukaryota"/>
</dbReference>
<sequence>MQALADAAPHAVLVTDGGIAQHGNVYAKLLDYAHSGGILVFMGTFSSFTRPSDFQSLFQKAGLPWKAGDYHRTTVYRNDTDTDATSSSRAELPASYSQKAVFLTGVPRKYAWYLPNASSRTESLVFPPAPIADQSQTPVAFADLGTGKLGYVGDVNGEEGSEAVVLAMCGLRGSA</sequence>
<dbReference type="Proteomes" id="UP000016935">
    <property type="component" value="Unassembled WGS sequence"/>
</dbReference>
<accession>R0I643</accession>
<proteinExistence type="predicted"/>
<dbReference type="OrthoDB" id="167809at2759"/>
<dbReference type="EMBL" id="KB908877">
    <property type="protein sequence ID" value="EOA81001.1"/>
    <property type="molecule type" value="Genomic_DNA"/>
</dbReference>